<feature type="region of interest" description="Disordered" evidence="1">
    <location>
        <begin position="550"/>
        <end position="571"/>
    </location>
</feature>
<dbReference type="OrthoDB" id="2402958at2759"/>
<dbReference type="EMBL" id="PQFF01000492">
    <property type="protein sequence ID" value="RHZ47355.1"/>
    <property type="molecule type" value="Genomic_DNA"/>
</dbReference>
<evidence type="ECO:0000313" key="3">
    <source>
        <dbReference type="Proteomes" id="UP000266861"/>
    </source>
</evidence>
<evidence type="ECO:0000313" key="2">
    <source>
        <dbReference type="EMBL" id="RHZ47355.1"/>
    </source>
</evidence>
<dbReference type="AlphaFoldDB" id="A0A397G8M5"/>
<feature type="compositionally biased region" description="Acidic residues" evidence="1">
    <location>
        <begin position="554"/>
        <end position="571"/>
    </location>
</feature>
<name>A0A397G8M5_9GLOM</name>
<protein>
    <recommendedName>
        <fullName evidence="4">RING-type domain-containing protein</fullName>
    </recommendedName>
</protein>
<comment type="caution">
    <text evidence="2">The sequence shown here is derived from an EMBL/GenBank/DDBJ whole genome shotgun (WGS) entry which is preliminary data.</text>
</comment>
<proteinExistence type="predicted"/>
<gene>
    <name evidence="2" type="ORF">Glove_585g3</name>
</gene>
<evidence type="ECO:0008006" key="4">
    <source>
        <dbReference type="Google" id="ProtNLM"/>
    </source>
</evidence>
<accession>A0A397G8M5</accession>
<dbReference type="Proteomes" id="UP000266861">
    <property type="component" value="Unassembled WGS sequence"/>
</dbReference>
<evidence type="ECO:0000256" key="1">
    <source>
        <dbReference type="SAM" id="MobiDB-lite"/>
    </source>
</evidence>
<reference evidence="2 3" key="1">
    <citation type="submission" date="2018-08" db="EMBL/GenBank/DDBJ databases">
        <title>Genome and evolution of the arbuscular mycorrhizal fungus Diversispora epigaea (formerly Glomus versiforme) and its bacterial endosymbionts.</title>
        <authorList>
            <person name="Sun X."/>
            <person name="Fei Z."/>
            <person name="Harrison M."/>
        </authorList>
    </citation>
    <scope>NUCLEOTIDE SEQUENCE [LARGE SCALE GENOMIC DNA]</scope>
    <source>
        <strain evidence="2 3">IT104</strain>
    </source>
</reference>
<keyword evidence="3" id="KW-1185">Reference proteome</keyword>
<organism evidence="2 3">
    <name type="scientific">Diversispora epigaea</name>
    <dbReference type="NCBI Taxonomy" id="1348612"/>
    <lineage>
        <taxon>Eukaryota</taxon>
        <taxon>Fungi</taxon>
        <taxon>Fungi incertae sedis</taxon>
        <taxon>Mucoromycota</taxon>
        <taxon>Glomeromycotina</taxon>
        <taxon>Glomeromycetes</taxon>
        <taxon>Diversisporales</taxon>
        <taxon>Diversisporaceae</taxon>
        <taxon>Diversispora</taxon>
    </lineage>
</organism>
<sequence>MYSKNTGPYFINNCTIPTNRFCIIIELAYEKCQKKNMLELYLYLHIGQQLCHSHYCKIIEVDRVEPTELIDNSNNNTDTVFSSNVKIMTKVLYEQQRRKCADLELDPIKFKNMIEDANPQLKGFFNYMVNTIIPKERSAHNQNEAKKSIVGLCYLIAGLRNKFVNQHKLEVGLYLMASGATWESIDTISTLGYSACAKTKNILHIYNIDDYHSIHEVRQPNTVSTSLAKHFVTCVAKPVNEFPSVPLVFNRIFIHNPLNVEAPRICWYLINKYTGIFDISYFQKNSIINQFDRIEMLTIHNYNNNITERKEKRSMKVIDIYAILFRSGLFEKYVENVFRIWTFFLRWKRKNYNKAPLVFLSDLFYWKDMNHPFFDALQKYLPCFNDYYVENTYSKIRANTSPNATVDNIIKQAYVIMNQDPIFKDTYCKTRHYPYNIPMLDFLSNKTSLFLLQYFHDLYCNLGKTTLEEEVDLRRLPTGYSTSYPPQQGLCDRCKLPFANEDGVTFICGHSYYTGCYDKKCIYCEEFYKRGIFENVNSFLKRIEKGADTLTQEDLGDDDGNDIEEGEEQSEEIEIQDISNNLEIEINQIENW</sequence>